<feature type="domain" description="Aspartate/homoserine dehydrogenase NAD-binding" evidence="1">
    <location>
        <begin position="65"/>
        <end position="147"/>
    </location>
</feature>
<feature type="domain" description="Oxidoreductase DRL-like catalytic" evidence="2">
    <location>
        <begin position="154"/>
        <end position="347"/>
    </location>
</feature>
<keyword evidence="4" id="KW-1185">Reference proteome</keyword>
<gene>
    <name evidence="3" type="ORF">EMQ25_00885</name>
</gene>
<dbReference type="Proteomes" id="UP000281547">
    <property type="component" value="Unassembled WGS sequence"/>
</dbReference>
<dbReference type="InterPro" id="IPR036291">
    <property type="entry name" value="NAD(P)-bd_dom_sf"/>
</dbReference>
<dbReference type="OrthoDB" id="9777844at2"/>
<evidence type="ECO:0000313" key="3">
    <source>
        <dbReference type="EMBL" id="RUT34551.1"/>
    </source>
</evidence>
<proteinExistence type="predicted"/>
<dbReference type="SUPFAM" id="SSF51735">
    <property type="entry name" value="NAD(P)-binding Rossmann-fold domains"/>
    <property type="match status" value="1"/>
</dbReference>
<evidence type="ECO:0000259" key="2">
    <source>
        <dbReference type="Pfam" id="PF21135"/>
    </source>
</evidence>
<reference evidence="3 4" key="1">
    <citation type="journal article" date="2016" name="Int. J. Syst. Evol. Microbiol.">
        <title>Arsenicitalea aurantiaca gen. nov., sp. nov., a new member of the family Hyphomicrobiaceae, isolated from high-arsenic sediment.</title>
        <authorList>
            <person name="Mu Y."/>
            <person name="Zhou L."/>
            <person name="Zeng X.C."/>
            <person name="Liu L."/>
            <person name="Pan Y."/>
            <person name="Chen X."/>
            <person name="Wang J."/>
            <person name="Li S."/>
            <person name="Li W.J."/>
            <person name="Wang Y."/>
        </authorList>
    </citation>
    <scope>NUCLEOTIDE SEQUENCE [LARGE SCALE GENOMIC DNA]</scope>
    <source>
        <strain evidence="3 4">42-50</strain>
    </source>
</reference>
<dbReference type="AlphaFoldDB" id="A0A433XKE5"/>
<accession>A0A433XKE5</accession>
<dbReference type="PANTHER" id="PTHR37850:SF3">
    <property type="entry name" value="BLR7815 PROTEIN"/>
    <property type="match status" value="1"/>
</dbReference>
<keyword evidence="3" id="KW-0969">Cilium</keyword>
<protein>
    <submittedName>
        <fullName evidence="3">Flagellar biosynthesis protein FlgA</fullName>
    </submittedName>
</protein>
<organism evidence="3 4">
    <name type="scientific">Arsenicitalea aurantiaca</name>
    <dbReference type="NCBI Taxonomy" id="1783274"/>
    <lineage>
        <taxon>Bacteria</taxon>
        <taxon>Pseudomonadati</taxon>
        <taxon>Pseudomonadota</taxon>
        <taxon>Alphaproteobacteria</taxon>
        <taxon>Hyphomicrobiales</taxon>
        <taxon>Devosiaceae</taxon>
        <taxon>Arsenicitalea</taxon>
    </lineage>
</organism>
<keyword evidence="3" id="KW-0966">Cell projection</keyword>
<dbReference type="Pfam" id="PF21135">
    <property type="entry name" value="DRL_cat"/>
    <property type="match status" value="1"/>
</dbReference>
<dbReference type="GO" id="GO:0050661">
    <property type="term" value="F:NADP binding"/>
    <property type="evidence" value="ECO:0007669"/>
    <property type="project" value="InterPro"/>
</dbReference>
<dbReference type="EMBL" id="RZNJ01000001">
    <property type="protein sequence ID" value="RUT34551.1"/>
    <property type="molecule type" value="Genomic_DNA"/>
</dbReference>
<dbReference type="Gene3D" id="3.40.50.720">
    <property type="entry name" value="NAD(P)-binding Rossmann-like Domain"/>
    <property type="match status" value="1"/>
</dbReference>
<evidence type="ECO:0000259" key="1">
    <source>
        <dbReference type="Pfam" id="PF03447"/>
    </source>
</evidence>
<keyword evidence="3" id="KW-0282">Flagellum</keyword>
<dbReference type="PANTHER" id="PTHR37850">
    <property type="entry name" value="STRU PROTEIN"/>
    <property type="match status" value="1"/>
</dbReference>
<dbReference type="RefSeq" id="WP_127186670.1">
    <property type="nucleotide sequence ID" value="NZ_RZNJ01000001.1"/>
</dbReference>
<dbReference type="InterPro" id="IPR048423">
    <property type="entry name" value="DRL_cat"/>
</dbReference>
<evidence type="ECO:0000313" key="4">
    <source>
        <dbReference type="Proteomes" id="UP000281547"/>
    </source>
</evidence>
<dbReference type="InterPro" id="IPR005106">
    <property type="entry name" value="Asp/hSer_DH_NAD-bd"/>
</dbReference>
<name>A0A433XKE5_9HYPH</name>
<dbReference type="GO" id="GO:0016491">
    <property type="term" value="F:oxidoreductase activity"/>
    <property type="evidence" value="ECO:0007669"/>
    <property type="project" value="InterPro"/>
</dbReference>
<comment type="caution">
    <text evidence="3">The sequence shown here is derived from an EMBL/GenBank/DDBJ whole genome shotgun (WGS) entry which is preliminary data.</text>
</comment>
<sequence length="460" mass="48498">MNFHTYFKGAEPVETCIVGTGSFGRSFLVQSRRVPLMNTRIAIDVSAETAARAIASIGVAEGEIAICRSREEAAAAWATGKHIAADDIAIVLELPFGVVVEATGHPEAGARHARLAIEAGKHVVMVSKEADSVVGPGLALLAQQQGVVITPVDGDQPSLLVDLVTWAELLGFEIIAAGKSSEYDFVHDPAAGTLTSNGVVIDAMGFAGLERLREAGAADLLEARSRAASAFKQHLTPDLCEMSLVANATGLRFDRDTFHAPIARIGEVPSFLSLKEDGGVLDAGRSLEVFHCLRAPDEVSFAGGVFVVVRCEDEESWTLLADKGHVVSRTGATAMIYNPRHLLGLEAATSVLAAAARGVSQGMAEPQHFVDLVARADVDLPAGTVLTAAGHHHEIEGVSAAILPACALGPQAPVPFYLAANRPLLRPVKAGKTIVLEDVELDEASDLLKLRRLQDAHFFG</sequence>
<dbReference type="Pfam" id="PF03447">
    <property type="entry name" value="NAD_binding_3"/>
    <property type="match status" value="1"/>
</dbReference>